<dbReference type="VEuPathDB" id="AmoebaDB:EIN_522550"/>
<evidence type="ECO:0000313" key="1">
    <source>
        <dbReference type="EMBL" id="ELP91758.1"/>
    </source>
</evidence>
<evidence type="ECO:0008006" key="3">
    <source>
        <dbReference type="Google" id="ProtNLM"/>
    </source>
</evidence>
<proteinExistence type="predicted"/>
<dbReference type="AlphaFoldDB" id="A0A0A1UFN0"/>
<protein>
    <recommendedName>
        <fullName evidence="3">Leucine rich repeat containing protein BspA family protein</fullName>
    </recommendedName>
</protein>
<dbReference type="RefSeq" id="XP_004258529.1">
    <property type="nucleotide sequence ID" value="XM_004258481.1"/>
</dbReference>
<dbReference type="EMBL" id="KB206450">
    <property type="protein sequence ID" value="ELP91758.1"/>
    <property type="molecule type" value="Genomic_DNA"/>
</dbReference>
<organism evidence="1 2">
    <name type="scientific">Entamoeba invadens IP1</name>
    <dbReference type="NCBI Taxonomy" id="370355"/>
    <lineage>
        <taxon>Eukaryota</taxon>
        <taxon>Amoebozoa</taxon>
        <taxon>Evosea</taxon>
        <taxon>Archamoebae</taxon>
        <taxon>Mastigamoebida</taxon>
        <taxon>Entamoebidae</taxon>
        <taxon>Entamoeba</taxon>
    </lineage>
</organism>
<feature type="non-terminal residue" evidence="1">
    <location>
        <position position="1"/>
    </location>
</feature>
<evidence type="ECO:0000313" key="2">
    <source>
        <dbReference type="Proteomes" id="UP000014680"/>
    </source>
</evidence>
<keyword evidence="2" id="KW-1185">Reference proteome</keyword>
<sequence length="395" mass="46122">VVPSLRKMNLFIPLQRLVEIQDFDFKSASRVQFNLIVSYKRKSSSPDFSVFEGFKGFQNVKIYVTFLAPETLNLEFMTHFDFFCNERYKEKLMQLTVFYNLGGKSELIKNTIEKCFYDDLLVLHVGETYILKGVKDAFLADTFQKVYFDLQSCEFLKSIFLLNVNCEKLIAPKSVTKMKIYMVKGCVKFDECLLEVIKINHYSGTPLLINTDNLRVNKFESTSSSMLKFYLKGILYEEVIFTEKVQETKCWFPEPRKFKYVKENGECTVFKALCVCINRTKEFNSMYTRKLEGDVSIIPCTEFSNEGDYTTNTVAEKLKFGDGKSLKIREGKYKEIEIGNFVDFDINRAEVEILKIEKVNHFSFYNSQIEVLTAKNIDEFSGDKRFIKKLEILEK</sequence>
<name>A0A0A1UFN0_ENTIV</name>
<accession>A0A0A1UFN0</accession>
<dbReference type="Proteomes" id="UP000014680">
    <property type="component" value="Unassembled WGS sequence"/>
</dbReference>
<gene>
    <name evidence="1" type="ORF">EIN_522550</name>
</gene>
<dbReference type="GeneID" id="14890751"/>
<reference evidence="1 2" key="1">
    <citation type="submission" date="2012-10" db="EMBL/GenBank/DDBJ databases">
        <authorList>
            <person name="Zafar N."/>
            <person name="Inman J."/>
            <person name="Hall N."/>
            <person name="Lorenzi H."/>
            <person name="Caler E."/>
        </authorList>
    </citation>
    <scope>NUCLEOTIDE SEQUENCE [LARGE SCALE GENOMIC DNA]</scope>
    <source>
        <strain evidence="1 2">IP1</strain>
    </source>
</reference>
<dbReference type="KEGG" id="eiv:EIN_522550"/>